<dbReference type="InterPro" id="IPR036188">
    <property type="entry name" value="FAD/NAD-bd_sf"/>
</dbReference>
<keyword evidence="5" id="KW-0411">Iron-sulfur</keyword>
<dbReference type="RefSeq" id="WP_154670936.1">
    <property type="nucleotide sequence ID" value="NZ_LT605205.1"/>
</dbReference>
<dbReference type="PANTHER" id="PTHR43498">
    <property type="entry name" value="FERREDOXIN:COB-COM HETERODISULFIDE REDUCTASE SUBUNIT A"/>
    <property type="match status" value="1"/>
</dbReference>
<dbReference type="Pfam" id="PF12831">
    <property type="entry name" value="FAD_oxidored"/>
    <property type="match status" value="1"/>
</dbReference>
<dbReference type="EMBL" id="LT605205">
    <property type="protein sequence ID" value="SCD18942.1"/>
    <property type="molecule type" value="Genomic_DNA"/>
</dbReference>
<dbReference type="AlphaFoldDB" id="A0A1R3SYQ6"/>
<evidence type="ECO:0000313" key="6">
    <source>
        <dbReference type="EMBL" id="SCD18942.1"/>
    </source>
</evidence>
<dbReference type="STRING" id="1642647.PSM36_0106"/>
<dbReference type="SUPFAM" id="SSF51905">
    <property type="entry name" value="FAD/NAD(P)-binding domain"/>
    <property type="match status" value="1"/>
</dbReference>
<protein>
    <submittedName>
        <fullName evidence="6">FAD dependent oxidoreductase</fullName>
    </submittedName>
</protein>
<gene>
    <name evidence="6" type="ORF">PSM36_0106</name>
</gene>
<dbReference type="GO" id="GO:0051539">
    <property type="term" value="F:4 iron, 4 sulfur cluster binding"/>
    <property type="evidence" value="ECO:0007669"/>
    <property type="project" value="UniProtKB-KW"/>
</dbReference>
<dbReference type="InterPro" id="IPR039650">
    <property type="entry name" value="HdrA-like"/>
</dbReference>
<keyword evidence="7" id="KW-1185">Reference proteome</keyword>
<proteinExistence type="predicted"/>
<sequence length="557" mass="63091">MKNITLTIAFILTFNFLLGQNVKYNTDVLVYGATPSGIMAAITIKKAGRSVILVEPSRWVGGILGAGLKPTQDMPNYEAVGGTTRQLMLQLGIRSNDPSLTVDDVLKLNKEISPKDIREDFLKLLNDYDVTVIYDHRISRTVKIGNGIKDVFFDLAPFDDYGCPVAAAKINDNLQIKSKIFIDASYDGELMARAGVSNRIGRESVIDYNENLAGVRPYDNITPISPFVVPDDPKSGLLALVENDHGKQQGAGDQYTQAYNFRFYVTSDPARRIEITPPDNYNPFDFELVGRYVDYIKKISKDNNELNERLSWIFPGWLNAAEYNYQRRSLITMVPLGINHLYADGDYATKARIWKSYQDYFRGLHYFLSTDERVPKEFKQKTASLGLDKFHHPETNGWPHQLYVRVSRRLIGLYTITEHDVYNKTHIEDPIGLAQYGIDTYPARRIWFERNDSVYVAIEGNMFVGGAKGPTNVPYPIPYRAIVPQKHECTNLLIPVLFSSTHLGYASARMEPTFMIVGESAGVAAVHALEENVPVQDINIESYLNKLREIGQRLYWE</sequence>
<evidence type="ECO:0000313" key="7">
    <source>
        <dbReference type="Proteomes" id="UP000187464"/>
    </source>
</evidence>
<dbReference type="KEGG" id="psac:PSM36_0106"/>
<dbReference type="GO" id="GO:0016491">
    <property type="term" value="F:oxidoreductase activity"/>
    <property type="evidence" value="ECO:0007669"/>
    <property type="project" value="UniProtKB-KW"/>
</dbReference>
<keyword evidence="2" id="KW-0479">Metal-binding</keyword>
<dbReference type="Gene3D" id="3.50.50.60">
    <property type="entry name" value="FAD/NAD(P)-binding domain"/>
    <property type="match status" value="1"/>
</dbReference>
<dbReference type="Proteomes" id="UP000187464">
    <property type="component" value="Chromosome I"/>
</dbReference>
<keyword evidence="4" id="KW-0408">Iron</keyword>
<name>A0A1R3SYQ6_9BACT</name>
<evidence type="ECO:0000256" key="3">
    <source>
        <dbReference type="ARBA" id="ARBA00023002"/>
    </source>
</evidence>
<keyword evidence="1" id="KW-0004">4Fe-4S</keyword>
<dbReference type="PANTHER" id="PTHR43498:SF1">
    <property type="entry name" value="COB--COM HETERODISULFIDE REDUCTASE IRON-SULFUR SUBUNIT A"/>
    <property type="match status" value="1"/>
</dbReference>
<evidence type="ECO:0000256" key="2">
    <source>
        <dbReference type="ARBA" id="ARBA00022723"/>
    </source>
</evidence>
<dbReference type="GO" id="GO:0046872">
    <property type="term" value="F:metal ion binding"/>
    <property type="evidence" value="ECO:0007669"/>
    <property type="project" value="UniProtKB-KW"/>
</dbReference>
<accession>A0A1R3SYQ6</accession>
<evidence type="ECO:0000256" key="5">
    <source>
        <dbReference type="ARBA" id="ARBA00023014"/>
    </source>
</evidence>
<evidence type="ECO:0000256" key="4">
    <source>
        <dbReference type="ARBA" id="ARBA00023004"/>
    </source>
</evidence>
<keyword evidence="3" id="KW-0560">Oxidoreductase</keyword>
<organism evidence="6 7">
    <name type="scientific">Proteiniphilum saccharofermentans</name>
    <dbReference type="NCBI Taxonomy" id="1642647"/>
    <lineage>
        <taxon>Bacteria</taxon>
        <taxon>Pseudomonadati</taxon>
        <taxon>Bacteroidota</taxon>
        <taxon>Bacteroidia</taxon>
        <taxon>Bacteroidales</taxon>
        <taxon>Dysgonomonadaceae</taxon>
        <taxon>Proteiniphilum</taxon>
    </lineage>
</organism>
<evidence type="ECO:0000256" key="1">
    <source>
        <dbReference type="ARBA" id="ARBA00022485"/>
    </source>
</evidence>
<reference evidence="6 7" key="1">
    <citation type="submission" date="2016-08" db="EMBL/GenBank/DDBJ databases">
        <authorList>
            <person name="Seilhamer J.J."/>
        </authorList>
    </citation>
    <scope>NUCLEOTIDE SEQUENCE [LARGE SCALE GENOMIC DNA]</scope>
    <source>
        <strain evidence="6">M3/6</strain>
    </source>
</reference>